<evidence type="ECO:0000256" key="3">
    <source>
        <dbReference type="SAM" id="MobiDB-lite"/>
    </source>
</evidence>
<feature type="repeat" description="WD" evidence="1">
    <location>
        <begin position="663"/>
        <end position="704"/>
    </location>
</feature>
<keyword evidence="2" id="KW-0175">Coiled coil</keyword>
<dbReference type="PANTHER" id="PTHR32215:SF0">
    <property type="entry name" value="CILIA- AND FLAGELLA-ASSOCIATED PROTEIN 57"/>
    <property type="match status" value="1"/>
</dbReference>
<feature type="region of interest" description="Disordered" evidence="3">
    <location>
        <begin position="255"/>
        <end position="292"/>
    </location>
</feature>
<dbReference type="OrthoDB" id="10251741at2759"/>
<comment type="caution">
    <text evidence="4">The sequence shown here is derived from an EMBL/GenBank/DDBJ whole genome shotgun (WGS) entry which is preliminary data.</text>
</comment>
<name>A0A813RHW4_ADIRI</name>
<accession>A0A813RHW4</accession>
<dbReference type="InterPro" id="IPR015943">
    <property type="entry name" value="WD40/YVTN_repeat-like_dom_sf"/>
</dbReference>
<sequence length="1500" mass="171524">MTTASTVSPVALQAQTILGVRSKLESSLFFADEHNVVYPAGNHYVLANVETKSQRIFRCHELEHVDAMLVHSDAAVVAVVATAKNGDKESAMISFYDIHSNVGKKKRTFEIRDRPTTITSMAFSHDAKHLAILESGNREYTLSLWLWQKSRLLASIRLGQVEGVSVLSQILFDPTDNNYLSVIGRRYCRFVRHTDGNLRIQPSSAKLDQYDFISHAWYDPSHLIAGTSNGHVCVLYNGDVQIEMDIVEGREAASAAPARTVSTASSAPKSGSRSALNQHQQEHLDTSRPSGEKVTSINVVNKGFFCLVGGKRLCHYSKIADSWDFAKTREYVVPTNDTGTARSLDGDSNHPQTSNDKQQISGEQAMWKVAVSPKEEHVLVLTSKQQIYAVSDITKDQPAESAEPFLLELVFNSYHQLSIRGVDIAIHKPLFVSSGEDHTVRLWNYDTNTLEQIRLYSEPVYAISIHPNALQIVVAFASRVCLMNILVDGFSTVKEFAIRAAHDIKFSNGGQLFAVVDSDIIQIISPLYLKVLHRMNHGQSIRNIGWEKNGLGLYSQSANYFAAWNLETQTKIFELKPTYRFDGGFAVDSDDRFVYLACDDGSIREFQIGQTQVKNELKLPQDDKPSALEMFKSSRTLLCGTYRGSIYVIRTPLSSASNGIFHYLAHSARVTRIVVAFNESLIISCCEDGILMLWGTQSKRSTKNEEWTPDVLQNKTRYLSLPQKIRELQAEIEELTNDHKYRLEQMDAIHTGETQRSTDKYENERRHRQNQIEFQVNEKEKAKQDFEVKYALMKEKFENDRQAIEQEDRDRMGRETHKEEELIHLSQKMMEDNEFRLKAMKEASENELRDIKEYYVAKTIETEADFEDLLKKNREKLRNYEDQKFQIEEDIEYEQLKLKLEYENEKKRLLEQNAQLMKNFRETLEVQVQTLKAKQEEQVAAVESYKKKNTEHNNRIQAMTQEKAALHNEITERNHTISDKLERINDLGLKNQELEKFKYVLDYKIYELQRLIEPRDAEIQRMDSQLLKMGGEREKKENDLNRSRFDNVKERRKLHAVDAQVERERRKRKEFDFAMRRIKNDILTHFADLSDPKRVKNAVIELYQKHVENDTSKSIYTSSDPVDGISDEAMGQDRQRMFLERTTLNLKTKLTSDLNATKANRMRIMNENSLLLQELNNLREELKIVRGRLQDYGIASGTFGERGVHSTEALIQTLNADAGNYAIRQRDNDLMKEIHNNQQEILRLRQRLSRAQAGYHLTDQVSNDDESESVSILQSMAVDDNQPIAAQYISMAPSSASSSSVSLVESRYRAQVATENSSSFVPFFARTHQTNVFVPAHRLRTNMATTPACSMNTDLQSLQSESKSSNIPSSNSRSNDGKCVQPQQRANPILSNPLLNYRRETPKPIRVNISTDSCQTVELHPMTKPCKTRSNNGKQMSTVSLLTQRAQPVSDGTIISGELPSIDKVKFDYITRWIHEVHVATCTPNCYSKMKFSPKRLIQS</sequence>
<evidence type="ECO:0000256" key="2">
    <source>
        <dbReference type="SAM" id="Coils"/>
    </source>
</evidence>
<dbReference type="SUPFAM" id="SSF50978">
    <property type="entry name" value="WD40 repeat-like"/>
    <property type="match status" value="1"/>
</dbReference>
<dbReference type="PANTHER" id="PTHR32215">
    <property type="entry name" value="CILIA- AND FLAGELLA-ASSOCIATED PROTEIN 57"/>
    <property type="match status" value="1"/>
</dbReference>
<feature type="coiled-coil region" evidence="2">
    <location>
        <begin position="863"/>
        <end position="969"/>
    </location>
</feature>
<feature type="compositionally biased region" description="Low complexity" evidence="3">
    <location>
        <begin position="1360"/>
        <end position="1374"/>
    </location>
</feature>
<feature type="compositionally biased region" description="Polar residues" evidence="3">
    <location>
        <begin position="349"/>
        <end position="361"/>
    </location>
</feature>
<evidence type="ECO:0000313" key="4">
    <source>
        <dbReference type="EMBL" id="CAF0782482.1"/>
    </source>
</evidence>
<feature type="compositionally biased region" description="Polar residues" evidence="3">
    <location>
        <begin position="260"/>
        <end position="279"/>
    </location>
</feature>
<proteinExistence type="predicted"/>
<keyword evidence="1" id="KW-0853">WD repeat</keyword>
<evidence type="ECO:0000256" key="1">
    <source>
        <dbReference type="PROSITE-ProRule" id="PRU00221"/>
    </source>
</evidence>
<dbReference type="InterPro" id="IPR011047">
    <property type="entry name" value="Quinoprotein_ADH-like_sf"/>
</dbReference>
<dbReference type="InterPro" id="IPR036322">
    <property type="entry name" value="WD40_repeat_dom_sf"/>
</dbReference>
<dbReference type="SMART" id="SM00320">
    <property type="entry name" value="WD40"/>
    <property type="match status" value="4"/>
</dbReference>
<gene>
    <name evidence="4" type="ORF">EDS130_LOCUS3910</name>
</gene>
<feature type="coiled-coil region" evidence="2">
    <location>
        <begin position="718"/>
        <end position="745"/>
    </location>
</feature>
<feature type="region of interest" description="Disordered" evidence="3">
    <location>
        <begin position="336"/>
        <end position="361"/>
    </location>
</feature>
<feature type="repeat" description="WD" evidence="1">
    <location>
        <begin position="412"/>
        <end position="453"/>
    </location>
</feature>
<reference evidence="4" key="1">
    <citation type="submission" date="2021-02" db="EMBL/GenBank/DDBJ databases">
        <authorList>
            <person name="Nowell W R."/>
        </authorList>
    </citation>
    <scope>NUCLEOTIDE SEQUENCE</scope>
</reference>
<evidence type="ECO:0008006" key="6">
    <source>
        <dbReference type="Google" id="ProtNLM"/>
    </source>
</evidence>
<dbReference type="Gene3D" id="2.130.10.10">
    <property type="entry name" value="YVTN repeat-like/Quinoprotein amine dehydrogenase"/>
    <property type="match status" value="3"/>
</dbReference>
<dbReference type="InterPro" id="IPR001680">
    <property type="entry name" value="WD40_rpt"/>
</dbReference>
<protein>
    <recommendedName>
        <fullName evidence="6">WD repeat-containing protein 65</fullName>
    </recommendedName>
</protein>
<feature type="region of interest" description="Disordered" evidence="3">
    <location>
        <begin position="1354"/>
        <end position="1385"/>
    </location>
</feature>
<dbReference type="SUPFAM" id="SSF50998">
    <property type="entry name" value="Quinoprotein alcohol dehydrogenase-like"/>
    <property type="match status" value="1"/>
</dbReference>
<feature type="coiled-coil region" evidence="2">
    <location>
        <begin position="1161"/>
        <end position="1188"/>
    </location>
</feature>
<evidence type="ECO:0000313" key="5">
    <source>
        <dbReference type="Proteomes" id="UP000663852"/>
    </source>
</evidence>
<organism evidence="4 5">
    <name type="scientific">Adineta ricciae</name>
    <name type="common">Rotifer</name>
    <dbReference type="NCBI Taxonomy" id="249248"/>
    <lineage>
        <taxon>Eukaryota</taxon>
        <taxon>Metazoa</taxon>
        <taxon>Spiralia</taxon>
        <taxon>Gnathifera</taxon>
        <taxon>Rotifera</taxon>
        <taxon>Eurotatoria</taxon>
        <taxon>Bdelloidea</taxon>
        <taxon>Adinetida</taxon>
        <taxon>Adinetidae</taxon>
        <taxon>Adineta</taxon>
    </lineage>
</organism>
<dbReference type="InterPro" id="IPR052993">
    <property type="entry name" value="CFA-57"/>
</dbReference>
<dbReference type="EMBL" id="CAJNOJ010000010">
    <property type="protein sequence ID" value="CAF0782482.1"/>
    <property type="molecule type" value="Genomic_DNA"/>
</dbReference>
<dbReference type="Proteomes" id="UP000663852">
    <property type="component" value="Unassembled WGS sequence"/>
</dbReference>
<dbReference type="PROSITE" id="PS50082">
    <property type="entry name" value="WD_REPEATS_2"/>
    <property type="match status" value="2"/>
</dbReference>
<dbReference type="Pfam" id="PF00400">
    <property type="entry name" value="WD40"/>
    <property type="match status" value="2"/>
</dbReference>